<dbReference type="InterPro" id="IPR052635">
    <property type="entry name" value="Sec_Metab_Biosynth_Reg"/>
</dbReference>
<dbReference type="EMBL" id="JAGPXD010000003">
    <property type="protein sequence ID" value="KAH7362038.1"/>
    <property type="molecule type" value="Genomic_DNA"/>
</dbReference>
<evidence type="ECO:0000259" key="2">
    <source>
        <dbReference type="PROSITE" id="PS00036"/>
    </source>
</evidence>
<comment type="caution">
    <text evidence="3">The sequence shown here is derived from an EMBL/GenBank/DDBJ whole genome shotgun (WGS) entry which is preliminary data.</text>
</comment>
<protein>
    <recommendedName>
        <fullName evidence="2">BZIP domain-containing protein</fullName>
    </recommendedName>
</protein>
<dbReference type="OrthoDB" id="5387389at2759"/>
<feature type="region of interest" description="Disordered" evidence="1">
    <location>
        <begin position="1"/>
        <end position="243"/>
    </location>
</feature>
<dbReference type="Proteomes" id="UP000813385">
    <property type="component" value="Unassembled WGS sequence"/>
</dbReference>
<dbReference type="InterPro" id="IPR004827">
    <property type="entry name" value="bZIP"/>
</dbReference>
<proteinExistence type="predicted"/>
<feature type="compositionally biased region" description="Basic and acidic residues" evidence="1">
    <location>
        <begin position="60"/>
        <end position="71"/>
    </location>
</feature>
<gene>
    <name evidence="3" type="ORF">B0T11DRAFT_80066</name>
</gene>
<feature type="compositionally biased region" description="Basic residues" evidence="1">
    <location>
        <begin position="17"/>
        <end position="30"/>
    </location>
</feature>
<dbReference type="GO" id="GO:0003700">
    <property type="term" value="F:DNA-binding transcription factor activity"/>
    <property type="evidence" value="ECO:0007669"/>
    <property type="project" value="InterPro"/>
</dbReference>
<keyword evidence="4" id="KW-1185">Reference proteome</keyword>
<evidence type="ECO:0000313" key="4">
    <source>
        <dbReference type="Proteomes" id="UP000813385"/>
    </source>
</evidence>
<evidence type="ECO:0000256" key="1">
    <source>
        <dbReference type="SAM" id="MobiDB-lite"/>
    </source>
</evidence>
<dbReference type="PANTHER" id="PTHR39607">
    <property type="entry name" value="XANTHOCILLIN BIOSYNTHESIS CLUSTER TRANSCRIPTION FACTOR XANC-RELATED"/>
    <property type="match status" value="1"/>
</dbReference>
<name>A0A8K0X447_9PEZI</name>
<sequence length="243" mass="27088">MPSKPSSKHQSESSGHSSKKHGASKSRSKSIKSDDWTEVTEPDERRRIQNRIAQRKFREKARENKERDERVANNLENAENSYRITKPEDLPEEPEDQPWGTLSWKAILARGHEAESRRSSGKGGEYLRDDPRTLSPGGYAAYPISRQPPSHGSSGGNDDPSLYDGPSPFFYDYEYDQTGGPAQATFPSPAGDETNMIPFGYQNWLQPEPQLRADPFGPYDTASPSSSSSVSSGGMHGLHRRTF</sequence>
<reference evidence="3" key="1">
    <citation type="journal article" date="2021" name="Nat. Commun.">
        <title>Genetic determinants of endophytism in the Arabidopsis root mycobiome.</title>
        <authorList>
            <person name="Mesny F."/>
            <person name="Miyauchi S."/>
            <person name="Thiergart T."/>
            <person name="Pickel B."/>
            <person name="Atanasova L."/>
            <person name="Karlsson M."/>
            <person name="Huettel B."/>
            <person name="Barry K.W."/>
            <person name="Haridas S."/>
            <person name="Chen C."/>
            <person name="Bauer D."/>
            <person name="Andreopoulos W."/>
            <person name="Pangilinan J."/>
            <person name="LaButti K."/>
            <person name="Riley R."/>
            <person name="Lipzen A."/>
            <person name="Clum A."/>
            <person name="Drula E."/>
            <person name="Henrissat B."/>
            <person name="Kohler A."/>
            <person name="Grigoriev I.V."/>
            <person name="Martin F.M."/>
            <person name="Hacquard S."/>
        </authorList>
    </citation>
    <scope>NUCLEOTIDE SEQUENCE</scope>
    <source>
        <strain evidence="3">MPI-CAGE-AT-0016</strain>
    </source>
</reference>
<dbReference type="PROSITE" id="PS00036">
    <property type="entry name" value="BZIP_BASIC"/>
    <property type="match status" value="1"/>
</dbReference>
<dbReference type="CDD" id="cd14688">
    <property type="entry name" value="bZIP_YAP"/>
    <property type="match status" value="1"/>
</dbReference>
<organism evidence="3 4">
    <name type="scientific">Plectosphaerella cucumerina</name>
    <dbReference type="NCBI Taxonomy" id="40658"/>
    <lineage>
        <taxon>Eukaryota</taxon>
        <taxon>Fungi</taxon>
        <taxon>Dikarya</taxon>
        <taxon>Ascomycota</taxon>
        <taxon>Pezizomycotina</taxon>
        <taxon>Sordariomycetes</taxon>
        <taxon>Hypocreomycetidae</taxon>
        <taxon>Glomerellales</taxon>
        <taxon>Plectosphaerellaceae</taxon>
        <taxon>Plectosphaerella</taxon>
    </lineage>
</organism>
<feature type="compositionally biased region" description="Polar residues" evidence="1">
    <location>
        <begin position="74"/>
        <end position="83"/>
    </location>
</feature>
<dbReference type="PANTHER" id="PTHR39607:SF2">
    <property type="entry name" value="BZIP DOMAIN-CONTAINING PROTEIN"/>
    <property type="match status" value="1"/>
</dbReference>
<evidence type="ECO:0000313" key="3">
    <source>
        <dbReference type="EMBL" id="KAH7362038.1"/>
    </source>
</evidence>
<feature type="domain" description="BZIP" evidence="2">
    <location>
        <begin position="45"/>
        <end position="60"/>
    </location>
</feature>
<dbReference type="AlphaFoldDB" id="A0A8K0X447"/>
<accession>A0A8K0X447</accession>
<feature type="compositionally biased region" description="Low complexity" evidence="1">
    <location>
        <begin position="223"/>
        <end position="232"/>
    </location>
</feature>